<dbReference type="SUPFAM" id="SSF53474">
    <property type="entry name" value="alpha/beta-Hydrolases"/>
    <property type="match status" value="1"/>
</dbReference>
<dbReference type="AlphaFoldDB" id="A0A6N8FZ46"/>
<feature type="coiled-coil region" evidence="2">
    <location>
        <begin position="84"/>
        <end position="111"/>
    </location>
</feature>
<reference evidence="4 5" key="1">
    <citation type="journal article" date="2019" name="Front. Microbiol.">
        <title>Genomic Features for Desiccation Tolerance and Sugar Biosynthesis in the Extremophile Gloeocapsopsis sp. UTEX B3054.</title>
        <authorList>
            <person name="Urrejola C."/>
            <person name="Alcorta J."/>
            <person name="Salas L."/>
            <person name="Vasquez M."/>
            <person name="Polz M.F."/>
            <person name="Vicuna R."/>
            <person name="Diez B."/>
        </authorList>
    </citation>
    <scope>NUCLEOTIDE SEQUENCE [LARGE SCALE GENOMIC DNA]</scope>
    <source>
        <strain evidence="4 5">1H9</strain>
    </source>
</reference>
<keyword evidence="5" id="KW-1185">Reference proteome</keyword>
<evidence type="ECO:0000256" key="1">
    <source>
        <dbReference type="ARBA" id="ARBA00022801"/>
    </source>
</evidence>
<accession>A0A6N8FZ46</accession>
<organism evidence="4 5">
    <name type="scientific">Gloeocapsopsis dulcis AAB1 = 1H9</name>
    <dbReference type="NCBI Taxonomy" id="1433147"/>
    <lineage>
        <taxon>Bacteria</taxon>
        <taxon>Bacillati</taxon>
        <taxon>Cyanobacteriota</taxon>
        <taxon>Cyanophyceae</taxon>
        <taxon>Oscillatoriophycideae</taxon>
        <taxon>Chroococcales</taxon>
        <taxon>Chroococcaceae</taxon>
        <taxon>Gloeocapsopsis</taxon>
        <taxon>Gloeocapsopsis dulcis</taxon>
    </lineage>
</organism>
<dbReference type="Pfam" id="PF00561">
    <property type="entry name" value="Abhydrolase_1"/>
    <property type="match status" value="1"/>
</dbReference>
<proteinExistence type="predicted"/>
<name>A0A6N8FZ46_9CHRO</name>
<comment type="caution">
    <text evidence="4">The sequence shown here is derived from an EMBL/GenBank/DDBJ whole genome shotgun (WGS) entry which is preliminary data.</text>
</comment>
<sequence>MPYIGIHGVEHYYEWIRRPTESRTKPVMVFIHGWAGSARYWQSVAHALADSFDCLLYDLRGFGRSLGKSPLTSTSIAVADSELLQEKLTAVRELTYELEEYAEDLAVLLDQLQIQQVYLNAHSMGASIATLFLNRYPQRVYRAILTCSGIFEYDEKAFTAFHKFGGYVVKFRPKWLSQIPLVDRMFIARFLHRPIPAAERKAFLQDFLVADYQAALGTIFTSVSKQASEMMPQEFAQIAVPTLLVAGEYDKIIPAQMGRQAAELNPLVEYAMIPKTAHFPMLEDAETYLQKVRVFLQVEQPVKTAG</sequence>
<gene>
    <name evidence="4" type="ORF">BWI75_19025</name>
</gene>
<evidence type="ECO:0000256" key="2">
    <source>
        <dbReference type="SAM" id="Coils"/>
    </source>
</evidence>
<dbReference type="Gene3D" id="3.40.50.1820">
    <property type="entry name" value="alpha/beta hydrolase"/>
    <property type="match status" value="1"/>
</dbReference>
<dbReference type="PANTHER" id="PTHR43798:SF31">
    <property type="entry name" value="AB HYDROLASE SUPERFAMILY PROTEIN YCLE"/>
    <property type="match status" value="1"/>
</dbReference>
<dbReference type="OrthoDB" id="252464at2"/>
<evidence type="ECO:0000313" key="4">
    <source>
        <dbReference type="EMBL" id="MUL38363.1"/>
    </source>
</evidence>
<dbReference type="EMBL" id="NAPY01000037">
    <property type="protein sequence ID" value="MUL38363.1"/>
    <property type="molecule type" value="Genomic_DNA"/>
</dbReference>
<dbReference type="InterPro" id="IPR029058">
    <property type="entry name" value="AB_hydrolase_fold"/>
</dbReference>
<dbReference type="RefSeq" id="WP_105221751.1">
    <property type="nucleotide sequence ID" value="NZ_CAWNSU010000113.1"/>
</dbReference>
<feature type="domain" description="AB hydrolase-1" evidence="3">
    <location>
        <begin position="26"/>
        <end position="284"/>
    </location>
</feature>
<protein>
    <submittedName>
        <fullName evidence="4">Alpha/beta hydrolase</fullName>
    </submittedName>
</protein>
<dbReference type="InterPro" id="IPR000073">
    <property type="entry name" value="AB_hydrolase_1"/>
</dbReference>
<dbReference type="GO" id="GO:0016787">
    <property type="term" value="F:hydrolase activity"/>
    <property type="evidence" value="ECO:0007669"/>
    <property type="project" value="UniProtKB-KW"/>
</dbReference>
<keyword evidence="1 4" id="KW-0378">Hydrolase</keyword>
<evidence type="ECO:0000313" key="5">
    <source>
        <dbReference type="Proteomes" id="UP000441797"/>
    </source>
</evidence>
<dbReference type="GO" id="GO:0016020">
    <property type="term" value="C:membrane"/>
    <property type="evidence" value="ECO:0007669"/>
    <property type="project" value="TreeGrafter"/>
</dbReference>
<dbReference type="Proteomes" id="UP000441797">
    <property type="component" value="Unassembled WGS sequence"/>
</dbReference>
<dbReference type="InterPro" id="IPR050266">
    <property type="entry name" value="AB_hydrolase_sf"/>
</dbReference>
<evidence type="ECO:0000259" key="3">
    <source>
        <dbReference type="Pfam" id="PF00561"/>
    </source>
</evidence>
<dbReference type="PANTHER" id="PTHR43798">
    <property type="entry name" value="MONOACYLGLYCEROL LIPASE"/>
    <property type="match status" value="1"/>
</dbReference>
<keyword evidence="2" id="KW-0175">Coiled coil</keyword>